<dbReference type="Gene3D" id="2.60.120.10">
    <property type="entry name" value="Jelly Rolls"/>
    <property type="match status" value="1"/>
</dbReference>
<evidence type="ECO:0000313" key="2">
    <source>
        <dbReference type="EMBL" id="MBL3657628.1"/>
    </source>
</evidence>
<organism evidence="2 3">
    <name type="scientific">Fulvivirga sediminis</name>
    <dbReference type="NCBI Taxonomy" id="2803949"/>
    <lineage>
        <taxon>Bacteria</taxon>
        <taxon>Pseudomonadati</taxon>
        <taxon>Bacteroidota</taxon>
        <taxon>Cytophagia</taxon>
        <taxon>Cytophagales</taxon>
        <taxon>Fulvivirgaceae</taxon>
        <taxon>Fulvivirga</taxon>
    </lineage>
</organism>
<dbReference type="Pfam" id="PF00027">
    <property type="entry name" value="cNMP_binding"/>
    <property type="match status" value="1"/>
</dbReference>
<dbReference type="EMBL" id="JAESIY010000008">
    <property type="protein sequence ID" value="MBL3657628.1"/>
    <property type="molecule type" value="Genomic_DNA"/>
</dbReference>
<gene>
    <name evidence="2" type="ORF">JL102_15875</name>
</gene>
<dbReference type="PANTHER" id="PTHR24567:SF26">
    <property type="entry name" value="REGULATORY PROTEIN YEIL"/>
    <property type="match status" value="1"/>
</dbReference>
<name>A0A937FBQ2_9BACT</name>
<proteinExistence type="predicted"/>
<dbReference type="SUPFAM" id="SSF51206">
    <property type="entry name" value="cAMP-binding domain-like"/>
    <property type="match status" value="1"/>
</dbReference>
<dbReference type="SMART" id="SM00100">
    <property type="entry name" value="cNMP"/>
    <property type="match status" value="1"/>
</dbReference>
<comment type="caution">
    <text evidence="2">The sequence shown here is derived from an EMBL/GenBank/DDBJ whole genome shotgun (WGS) entry which is preliminary data.</text>
</comment>
<dbReference type="PROSITE" id="PS50042">
    <property type="entry name" value="CNMP_BINDING_3"/>
    <property type="match status" value="1"/>
</dbReference>
<reference evidence="2" key="1">
    <citation type="submission" date="2021-01" db="EMBL/GenBank/DDBJ databases">
        <title>Fulvivirga kasyanovii gen. nov., sp nov., a novel member of the phylum Bacteroidetes isolated from seawater in a mussel farm.</title>
        <authorList>
            <person name="Zhao L.-H."/>
            <person name="Wang Z.-J."/>
        </authorList>
    </citation>
    <scope>NUCLEOTIDE SEQUENCE</scope>
    <source>
        <strain evidence="2">2943</strain>
    </source>
</reference>
<dbReference type="InterPro" id="IPR018490">
    <property type="entry name" value="cNMP-bd_dom_sf"/>
</dbReference>
<accession>A0A937FBQ2</accession>
<dbReference type="Proteomes" id="UP000659388">
    <property type="component" value="Unassembled WGS sequence"/>
</dbReference>
<dbReference type="AlphaFoldDB" id="A0A937FBQ2"/>
<dbReference type="CDD" id="cd00038">
    <property type="entry name" value="CAP_ED"/>
    <property type="match status" value="1"/>
</dbReference>
<protein>
    <submittedName>
        <fullName evidence="2">Crp/Fnr family transcriptional regulator</fullName>
    </submittedName>
</protein>
<dbReference type="InterPro" id="IPR050397">
    <property type="entry name" value="Env_Response_Regulators"/>
</dbReference>
<keyword evidence="3" id="KW-1185">Reference proteome</keyword>
<dbReference type="GO" id="GO:0005829">
    <property type="term" value="C:cytosol"/>
    <property type="evidence" value="ECO:0007669"/>
    <property type="project" value="TreeGrafter"/>
</dbReference>
<feature type="domain" description="Cyclic nucleotide-binding" evidence="1">
    <location>
        <begin position="15"/>
        <end position="124"/>
    </location>
</feature>
<dbReference type="GO" id="GO:0003700">
    <property type="term" value="F:DNA-binding transcription factor activity"/>
    <property type="evidence" value="ECO:0007669"/>
    <property type="project" value="TreeGrafter"/>
</dbReference>
<dbReference type="InterPro" id="IPR014710">
    <property type="entry name" value="RmlC-like_jellyroll"/>
</dbReference>
<evidence type="ECO:0000259" key="1">
    <source>
        <dbReference type="PROSITE" id="PS50042"/>
    </source>
</evidence>
<dbReference type="RefSeq" id="WP_202245410.1">
    <property type="nucleotide sequence ID" value="NZ_JAESIY010000008.1"/>
</dbReference>
<sequence length="192" mass="21918">MIRENKNILKYISQNLSEVFITKEFNKGEIILSQNKNVNHISIIQSGLVKCYRSEANGKDFIQEFFGAGEIFGEIEFFTHTVSFCSIEALQELHIYQLPHKDFANLLNSDPQFNQLIMNSLAQKISYKAQRHAFQGSHATENSLMKILNETPDLFNIISKQDMANYLGITLRSLNRILLQLSGKEGLTNEEG</sequence>
<dbReference type="InterPro" id="IPR000595">
    <property type="entry name" value="cNMP-bd_dom"/>
</dbReference>
<dbReference type="PANTHER" id="PTHR24567">
    <property type="entry name" value="CRP FAMILY TRANSCRIPTIONAL REGULATORY PROTEIN"/>
    <property type="match status" value="1"/>
</dbReference>
<evidence type="ECO:0000313" key="3">
    <source>
        <dbReference type="Proteomes" id="UP000659388"/>
    </source>
</evidence>